<evidence type="ECO:0000256" key="1">
    <source>
        <dbReference type="ARBA" id="ARBA00022729"/>
    </source>
</evidence>
<feature type="region of interest" description="Disordered" evidence="2">
    <location>
        <begin position="461"/>
        <end position="508"/>
    </location>
</feature>
<dbReference type="SUPFAM" id="SSF51261">
    <property type="entry name" value="Duplicated hybrid motif"/>
    <property type="match status" value="1"/>
</dbReference>
<proteinExistence type="predicted"/>
<sequence>MVYSEEFKNFVGTVAGEAGGCSPTTWKVVAHCIVNRVGFAEWVNARNVSDILKKNFDAITDQNAPFLKAVSEMNKGILSKNTQDIIDAVYPIYERVEDDFTNGVVLYFSPQAQAALHRRNPNKYKSLVPDFAKSSLTEEVKIKGTENDDMRWYRYKGASRFYCKFIDTSAKALSGAVVNISYRNTKNVPSLSNLITNNDGEIRSVLVADGWGARFSVNEISVKDDKGKELMLIADGKNHSAVIVVNNGKGGIKSRTDVHNQEPTAPQQKPLENSSNQGQKDNPNSSSEKRDIIFNIKIVDSDNRPIPNMAYFLRYKGNDKKHVVGSDGIERNIIAESGEILAVEISGKDTRQVIKSFTASSGVLEQTVKFELHCFEIIFRHQNSGKPISNLNLIQTYRGRTYEKKTNDEGKILVKAMPGFELNYKLRNGRNLLTLNVDKNKDLRIIDVDSSAIEKAAESLKKSVDASKQQNQSTSTAIPESKQEVKIQDQTSKRDKITATSTDGHPKTIVNDHRDVEFVVLTYDKKNNQLFNGASYIIEYKGNKRIHVSGTHGLGKKVHKGQIGQTIKILDSNGQNQVLYNILLRSSMPSIELKIDKPEDDGRYLYPLKTSQKTNSYKSGAGRFGSNRGGGKRKHAGCDLYAPTGTEVRAMADGKVRLVAGFYAGTDVIEIVHEKHIIRYGEVLSGKSLVKAGDNVRRGQLIGYVGQLSIKVPSMMLHLEMYANPSDTSGLTVRGANAYQRRTDLIDPTLILDNSIL</sequence>
<feature type="region of interest" description="Disordered" evidence="2">
    <location>
        <begin position="252"/>
        <end position="287"/>
    </location>
</feature>
<dbReference type="PANTHER" id="PTHR21666">
    <property type="entry name" value="PEPTIDASE-RELATED"/>
    <property type="match status" value="1"/>
</dbReference>
<dbReference type="InterPro" id="IPR050570">
    <property type="entry name" value="Cell_wall_metabolism_enzyme"/>
</dbReference>
<comment type="caution">
    <text evidence="4">The sequence shown here is derived from an EMBL/GenBank/DDBJ whole genome shotgun (WGS) entry which is preliminary data.</text>
</comment>
<feature type="compositionally biased region" description="Basic and acidic residues" evidence="2">
    <location>
        <begin position="481"/>
        <end position="497"/>
    </location>
</feature>
<organism evidence="4 5">
    <name type="scientific">Acinetobacter haemolyticus</name>
    <dbReference type="NCBI Taxonomy" id="29430"/>
    <lineage>
        <taxon>Bacteria</taxon>
        <taxon>Pseudomonadati</taxon>
        <taxon>Pseudomonadota</taxon>
        <taxon>Gammaproteobacteria</taxon>
        <taxon>Moraxellales</taxon>
        <taxon>Moraxellaceae</taxon>
        <taxon>Acinetobacter</taxon>
    </lineage>
</organism>
<dbReference type="OrthoDB" id="6708094at2"/>
<dbReference type="CDD" id="cd12797">
    <property type="entry name" value="M23_peptidase"/>
    <property type="match status" value="1"/>
</dbReference>
<evidence type="ECO:0000256" key="2">
    <source>
        <dbReference type="SAM" id="MobiDB-lite"/>
    </source>
</evidence>
<dbReference type="KEGG" id="ahl:AHTJS_03235"/>
<dbReference type="EMBL" id="WTTO01000088">
    <property type="protein sequence ID" value="NAR74897.1"/>
    <property type="molecule type" value="Genomic_DNA"/>
</dbReference>
<dbReference type="InterPro" id="IPR011055">
    <property type="entry name" value="Dup_hybrid_motif"/>
</dbReference>
<evidence type="ECO:0000313" key="4">
    <source>
        <dbReference type="EMBL" id="NAR74897.1"/>
    </source>
</evidence>
<dbReference type="RefSeq" id="WP_075314888.1">
    <property type="nucleotide sequence ID" value="NZ_CP018871.1"/>
</dbReference>
<feature type="compositionally biased region" description="Polar residues" evidence="2">
    <location>
        <begin position="261"/>
        <end position="286"/>
    </location>
</feature>
<accession>A0A1L6KK82</accession>
<keyword evidence="1" id="KW-0732">Signal</keyword>
<protein>
    <submittedName>
        <fullName evidence="4">Peptidoglycan DD-metalloendopeptidase family protein</fullName>
    </submittedName>
</protein>
<feature type="compositionally biased region" description="Polar residues" evidence="2">
    <location>
        <begin position="466"/>
        <end position="478"/>
    </location>
</feature>
<evidence type="ECO:0000259" key="3">
    <source>
        <dbReference type="Pfam" id="PF01551"/>
    </source>
</evidence>
<dbReference type="Pfam" id="PF01551">
    <property type="entry name" value="Peptidase_M23"/>
    <property type="match status" value="1"/>
</dbReference>
<dbReference type="AlphaFoldDB" id="A0A1L6KK82"/>
<name>A0A1L6KK82_ACIHA</name>
<dbReference type="GO" id="GO:0004222">
    <property type="term" value="F:metalloendopeptidase activity"/>
    <property type="evidence" value="ECO:0007669"/>
    <property type="project" value="TreeGrafter"/>
</dbReference>
<feature type="domain" description="M23ase beta-sheet core" evidence="3">
    <location>
        <begin position="634"/>
        <end position="724"/>
    </location>
</feature>
<dbReference type="InterPro" id="IPR016047">
    <property type="entry name" value="M23ase_b-sheet_dom"/>
</dbReference>
<reference evidence="4 5" key="1">
    <citation type="submission" date="2019-12" db="EMBL/GenBank/DDBJ databases">
        <title>Acinetobacter haemolyticus comparative genomics.</title>
        <authorList>
            <person name="Castro-Jaimes S."/>
            <person name="Bello-Lopez E."/>
            <person name="Velazquez-Acosta C."/>
            <person name="Volkow-Fernandez P."/>
            <person name="Lozano-Zarain P."/>
            <person name="Castillo Ramirez S."/>
            <person name="Cevallos M.A."/>
        </authorList>
    </citation>
    <scope>NUCLEOTIDE SEQUENCE [LARGE SCALE GENOMIC DNA]</scope>
    <source>
        <strain evidence="4 5">AN10</strain>
    </source>
</reference>
<gene>
    <name evidence="4" type="ORF">GPS52_15815</name>
</gene>
<evidence type="ECO:0000313" key="5">
    <source>
        <dbReference type="Proteomes" id="UP000451048"/>
    </source>
</evidence>
<dbReference type="Gene3D" id="2.70.70.10">
    <property type="entry name" value="Glucose Permease (Domain IIA)"/>
    <property type="match status" value="1"/>
</dbReference>
<dbReference type="Proteomes" id="UP000451048">
    <property type="component" value="Unassembled WGS sequence"/>
</dbReference>
<dbReference type="PANTHER" id="PTHR21666:SF289">
    <property type="entry name" value="L-ALA--D-GLU ENDOPEPTIDASE"/>
    <property type="match status" value="1"/>
</dbReference>